<keyword evidence="1" id="KW-1133">Transmembrane helix</keyword>
<gene>
    <name evidence="2" type="ORF">TPC1_10215</name>
</gene>
<feature type="transmembrane region" description="Helical" evidence="1">
    <location>
        <begin position="165"/>
        <end position="184"/>
    </location>
</feature>
<evidence type="ECO:0000313" key="2">
    <source>
        <dbReference type="EMBL" id="JAP96451.1"/>
    </source>
</evidence>
<feature type="non-terminal residue" evidence="2">
    <location>
        <position position="1"/>
    </location>
</feature>
<feature type="transmembrane region" description="Helical" evidence="1">
    <location>
        <begin position="204"/>
        <end position="228"/>
    </location>
</feature>
<accession>A0A146KMA1</accession>
<feature type="transmembrane region" description="Helical" evidence="1">
    <location>
        <begin position="55"/>
        <end position="75"/>
    </location>
</feature>
<dbReference type="AlphaFoldDB" id="A0A146KMA1"/>
<sequence length="273" mass="31643">VISLATPLVQFYSNSKENEEKIVFYITLESISKIPDLANSFFNVVLIIENQQKTFLLILIAKTMLTIILDVFLLSDFPFSAQLGVNGIAYNNIFISFVLFFIYFLLIIKQSKITFHKTKYLRLKELYKLKYFQIGWISGLESFIRNVVFSYMIVRMTNIVKAPGLYWIANGFYWNWLLVPIQQLNELIKKQFGQQAVQKIDENLVVFLAIVATCCCVWCATIPSWTWFIHVVLNVKEDADINQVRQILLIQLGFYVLFAFDGVFDSIFVGWGG</sequence>
<protein>
    <submittedName>
        <fullName evidence="2">Transmembrane domain-containing protein</fullName>
    </submittedName>
</protein>
<feature type="transmembrane region" description="Helical" evidence="1">
    <location>
        <begin position="248"/>
        <end position="271"/>
    </location>
</feature>
<feature type="non-terminal residue" evidence="2">
    <location>
        <position position="273"/>
    </location>
</feature>
<organism evidence="2">
    <name type="scientific">Trepomonas sp. PC1</name>
    <dbReference type="NCBI Taxonomy" id="1076344"/>
    <lineage>
        <taxon>Eukaryota</taxon>
        <taxon>Metamonada</taxon>
        <taxon>Diplomonadida</taxon>
        <taxon>Hexamitidae</taxon>
        <taxon>Hexamitinae</taxon>
        <taxon>Trepomonas</taxon>
    </lineage>
</organism>
<name>A0A146KMA1_9EUKA</name>
<reference evidence="2" key="1">
    <citation type="submission" date="2015-07" db="EMBL/GenBank/DDBJ databases">
        <title>Adaptation to a free-living lifestyle via gene acquisitions in the diplomonad Trepomonas sp. PC1.</title>
        <authorList>
            <person name="Xu F."/>
            <person name="Jerlstrom-Hultqvist J."/>
            <person name="Kolisko M."/>
            <person name="Simpson A.G.B."/>
            <person name="Roger A.J."/>
            <person name="Svard S.G."/>
            <person name="Andersson J.O."/>
        </authorList>
    </citation>
    <scope>NUCLEOTIDE SEQUENCE</scope>
    <source>
        <strain evidence="2">PC1</strain>
    </source>
</reference>
<keyword evidence="1 2" id="KW-0812">Transmembrane</keyword>
<evidence type="ECO:0000256" key="1">
    <source>
        <dbReference type="SAM" id="Phobius"/>
    </source>
</evidence>
<dbReference type="EMBL" id="GDID01000155">
    <property type="protein sequence ID" value="JAP96451.1"/>
    <property type="molecule type" value="Transcribed_RNA"/>
</dbReference>
<feature type="transmembrane region" description="Helical" evidence="1">
    <location>
        <begin position="87"/>
        <end position="108"/>
    </location>
</feature>
<keyword evidence="1" id="KW-0472">Membrane</keyword>
<proteinExistence type="predicted"/>